<evidence type="ECO:0000256" key="7">
    <source>
        <dbReference type="ARBA" id="ARBA00047625"/>
    </source>
</evidence>
<evidence type="ECO:0000256" key="2">
    <source>
        <dbReference type="ARBA" id="ARBA00009077"/>
    </source>
</evidence>
<dbReference type="InterPro" id="IPR015422">
    <property type="entry name" value="PyrdxlP-dep_Trfase_small"/>
</dbReference>
<keyword evidence="4" id="KW-0456">Lyase</keyword>
<evidence type="ECO:0000313" key="11">
    <source>
        <dbReference type="EMBL" id="GHA83911.1"/>
    </source>
</evidence>
<evidence type="ECO:0000256" key="9">
    <source>
        <dbReference type="RuleBase" id="RU362118"/>
    </source>
</evidence>
<evidence type="ECO:0000256" key="5">
    <source>
        <dbReference type="ARBA" id="ARBA00046315"/>
    </source>
</evidence>
<evidence type="ECO:0000313" key="12">
    <source>
        <dbReference type="Proteomes" id="UP000634004"/>
    </source>
</evidence>
<comment type="catalytic activity">
    <reaction evidence="6">
        <text>L,L-cystathionine + H2O = L-homocysteine + pyruvate + NH4(+)</text>
        <dbReference type="Rhea" id="RHEA:13965"/>
        <dbReference type="ChEBI" id="CHEBI:15361"/>
        <dbReference type="ChEBI" id="CHEBI:15377"/>
        <dbReference type="ChEBI" id="CHEBI:28938"/>
        <dbReference type="ChEBI" id="CHEBI:58161"/>
        <dbReference type="ChEBI" id="CHEBI:58199"/>
    </reaction>
</comment>
<evidence type="ECO:0000256" key="6">
    <source>
        <dbReference type="ARBA" id="ARBA00047517"/>
    </source>
</evidence>
<dbReference type="NCBIfam" id="TIGR01324">
    <property type="entry name" value="cysta_beta_ly_B"/>
    <property type="match status" value="1"/>
</dbReference>
<dbReference type="EMBL" id="BMZH01000001">
    <property type="protein sequence ID" value="GHA83911.1"/>
    <property type="molecule type" value="Genomic_DNA"/>
</dbReference>
<dbReference type="PANTHER" id="PTHR43500">
    <property type="entry name" value="CYSTATHIONINE BETA-LYASE-RELATED"/>
    <property type="match status" value="1"/>
</dbReference>
<organism evidence="11 12">
    <name type="scientific">Algimonas arctica</name>
    <dbReference type="NCBI Taxonomy" id="1479486"/>
    <lineage>
        <taxon>Bacteria</taxon>
        <taxon>Pseudomonadati</taxon>
        <taxon>Pseudomonadota</taxon>
        <taxon>Alphaproteobacteria</taxon>
        <taxon>Maricaulales</taxon>
        <taxon>Robiginitomaculaceae</taxon>
        <taxon>Algimonas</taxon>
    </lineage>
</organism>
<evidence type="ECO:0000256" key="4">
    <source>
        <dbReference type="ARBA" id="ARBA00023239"/>
    </source>
</evidence>
<dbReference type="InterPro" id="IPR015421">
    <property type="entry name" value="PyrdxlP-dep_Trfase_major"/>
</dbReference>
<dbReference type="PROSITE" id="PS00868">
    <property type="entry name" value="CYS_MET_METAB_PP"/>
    <property type="match status" value="1"/>
</dbReference>
<reference evidence="11" key="2">
    <citation type="submission" date="2020-09" db="EMBL/GenBank/DDBJ databases">
        <authorList>
            <person name="Sun Q."/>
            <person name="Kim S."/>
        </authorList>
    </citation>
    <scope>NUCLEOTIDE SEQUENCE</scope>
    <source>
        <strain evidence="11">KCTC 32513</strain>
    </source>
</reference>
<comment type="similarity">
    <text evidence="2 9">Belongs to the trans-sulfuration enzymes family.</text>
</comment>
<dbReference type="PANTHER" id="PTHR43500:SF1">
    <property type="entry name" value="CYSTATHIONINE BETA-LYASE-RELATED"/>
    <property type="match status" value="1"/>
</dbReference>
<comment type="pathway">
    <text evidence="5">Amino-acid biosynthesis; L-methionine biosynthesis via de novo pathway; L-homocysteine from L-cystathionine: step 1/1.</text>
</comment>
<dbReference type="InterPro" id="IPR000277">
    <property type="entry name" value="Cys/Met-Metab_PyrdxlP-dep_enz"/>
</dbReference>
<dbReference type="GO" id="GO:0019346">
    <property type="term" value="P:transsulfuration"/>
    <property type="evidence" value="ECO:0007669"/>
    <property type="project" value="InterPro"/>
</dbReference>
<dbReference type="RefSeq" id="WP_189494878.1">
    <property type="nucleotide sequence ID" value="NZ_BMZH01000001.1"/>
</dbReference>
<dbReference type="Gene3D" id="3.40.640.10">
    <property type="entry name" value="Type I PLP-dependent aspartate aminotransferase-like (Major domain)"/>
    <property type="match status" value="1"/>
</dbReference>
<name>A0A8J3CNK1_9PROT</name>
<dbReference type="GO" id="GO:0047804">
    <property type="term" value="F:cysteine-S-conjugate beta-lyase activity"/>
    <property type="evidence" value="ECO:0007669"/>
    <property type="project" value="UniProtKB-EC"/>
</dbReference>
<feature type="region of interest" description="Disordered" evidence="10">
    <location>
        <begin position="1"/>
        <end position="22"/>
    </location>
</feature>
<protein>
    <submittedName>
        <fullName evidence="11">Cystathionine beta-lyase</fullName>
    </submittedName>
</protein>
<dbReference type="PIRSF" id="PIRSF001434">
    <property type="entry name" value="CGS"/>
    <property type="match status" value="1"/>
</dbReference>
<comment type="cofactor">
    <cofactor evidence="1 9">
        <name>pyridoxal 5'-phosphate</name>
        <dbReference type="ChEBI" id="CHEBI:597326"/>
    </cofactor>
</comment>
<sequence>MTDRQTKFAHMGRPTPGLGTPVNPGIERASTLLFEKSEDLYRTDVRGYGRHGTNVHDALCELFIELESGATCQLYPSGVMACVQPILPFVKPGDHVLLTDSAYGPTRHFCQTFLKQMDVETELYDPRIGAGISTLIRDNTAVVLLESPGSLTFEIQDIPAICAEARKRGVISIVDNTWSAGLACNPLKLGADISTHSATKYFGGHGDLLFGAAICADPKHGAKLAATAKQMGVASSPDDAYQVLRGFRSVATRFAQQERTAETLARWLQSHEQVLDVLQPALETHPDHKLWARDFSGCGSLFSIVLTPRPTADINRFIDALHLFGIGFSYGGFESLAIHCNPQLKRRFGEAFAGPIIRFACGLEHVDDLKDDVEQAFAKVS</sequence>
<feature type="modified residue" description="N6-(pyridoxal phosphate)lysine" evidence="8">
    <location>
        <position position="200"/>
    </location>
</feature>
<dbReference type="GO" id="GO:0030170">
    <property type="term" value="F:pyridoxal phosphate binding"/>
    <property type="evidence" value="ECO:0007669"/>
    <property type="project" value="InterPro"/>
</dbReference>
<gene>
    <name evidence="11" type="primary">metC</name>
    <name evidence="11" type="ORF">GCM10009069_04050</name>
</gene>
<reference evidence="11" key="1">
    <citation type="journal article" date="2014" name="Int. J. Syst. Evol. Microbiol.">
        <title>Complete genome sequence of Corynebacterium casei LMG S-19264T (=DSM 44701T), isolated from a smear-ripened cheese.</title>
        <authorList>
            <consortium name="US DOE Joint Genome Institute (JGI-PGF)"/>
            <person name="Walter F."/>
            <person name="Albersmeier A."/>
            <person name="Kalinowski J."/>
            <person name="Ruckert C."/>
        </authorList>
    </citation>
    <scope>NUCLEOTIDE SEQUENCE</scope>
    <source>
        <strain evidence="11">KCTC 32513</strain>
    </source>
</reference>
<dbReference type="Pfam" id="PF01053">
    <property type="entry name" value="Cys_Met_Meta_PP"/>
    <property type="match status" value="1"/>
</dbReference>
<dbReference type="FunFam" id="3.40.640.10:FF:000046">
    <property type="entry name" value="Cystathionine gamma-lyase"/>
    <property type="match status" value="1"/>
</dbReference>
<dbReference type="InterPro" id="IPR006233">
    <property type="entry name" value="Cys_b_lyase_bac"/>
</dbReference>
<keyword evidence="12" id="KW-1185">Reference proteome</keyword>
<proteinExistence type="inferred from homology"/>
<dbReference type="Proteomes" id="UP000634004">
    <property type="component" value="Unassembled WGS sequence"/>
</dbReference>
<evidence type="ECO:0000256" key="1">
    <source>
        <dbReference type="ARBA" id="ARBA00001933"/>
    </source>
</evidence>
<dbReference type="InterPro" id="IPR015424">
    <property type="entry name" value="PyrdxlP-dep_Trfase"/>
</dbReference>
<dbReference type="SUPFAM" id="SSF53383">
    <property type="entry name" value="PLP-dependent transferases"/>
    <property type="match status" value="1"/>
</dbReference>
<dbReference type="InterPro" id="IPR054542">
    <property type="entry name" value="Cys_met_metab_PP"/>
</dbReference>
<dbReference type="GO" id="GO:0019450">
    <property type="term" value="P:L-cysteine catabolic process to pyruvate"/>
    <property type="evidence" value="ECO:0007669"/>
    <property type="project" value="TreeGrafter"/>
</dbReference>
<comment type="catalytic activity">
    <reaction evidence="7">
        <text>an S-substituted L-cysteine + H2O = a thiol + pyruvate + NH4(+)</text>
        <dbReference type="Rhea" id="RHEA:18121"/>
        <dbReference type="ChEBI" id="CHEBI:15361"/>
        <dbReference type="ChEBI" id="CHEBI:15377"/>
        <dbReference type="ChEBI" id="CHEBI:28938"/>
        <dbReference type="ChEBI" id="CHEBI:29256"/>
        <dbReference type="ChEBI" id="CHEBI:58717"/>
        <dbReference type="EC" id="4.4.1.13"/>
    </reaction>
</comment>
<evidence type="ECO:0000256" key="8">
    <source>
        <dbReference type="PIRSR" id="PIRSR001434-2"/>
    </source>
</evidence>
<evidence type="ECO:0000256" key="3">
    <source>
        <dbReference type="ARBA" id="ARBA00022898"/>
    </source>
</evidence>
<dbReference type="Gene3D" id="3.90.1150.10">
    <property type="entry name" value="Aspartate Aminotransferase, domain 1"/>
    <property type="match status" value="1"/>
</dbReference>
<dbReference type="AlphaFoldDB" id="A0A8J3CNK1"/>
<accession>A0A8J3CNK1</accession>
<evidence type="ECO:0000256" key="10">
    <source>
        <dbReference type="SAM" id="MobiDB-lite"/>
    </source>
</evidence>
<comment type="caution">
    <text evidence="11">The sequence shown here is derived from an EMBL/GenBank/DDBJ whole genome shotgun (WGS) entry which is preliminary data.</text>
</comment>
<keyword evidence="3 8" id="KW-0663">Pyridoxal phosphate</keyword>